<dbReference type="GO" id="GO:0070043">
    <property type="term" value="F:rRNA (guanine-N7-)-methyltransferase activity"/>
    <property type="evidence" value="ECO:0007669"/>
    <property type="project" value="UniProtKB-UniRule"/>
</dbReference>
<dbReference type="SUPFAM" id="SSF53335">
    <property type="entry name" value="S-adenosyl-L-methionine-dependent methyltransferases"/>
    <property type="match status" value="1"/>
</dbReference>
<comment type="subcellular location">
    <subcellularLocation>
        <location evidence="6">Cytoplasm</location>
    </subcellularLocation>
</comment>
<dbReference type="Proteomes" id="UP000034681">
    <property type="component" value="Unassembled WGS sequence"/>
</dbReference>
<keyword evidence="5 6" id="KW-0949">S-adenosyl-L-methionine</keyword>
<comment type="caution">
    <text evidence="7">The sequence shown here is derived from an EMBL/GenBank/DDBJ whole genome shotgun (WGS) entry which is preliminary data.</text>
</comment>
<dbReference type="AlphaFoldDB" id="A0A0M2PQN4"/>
<dbReference type="InterPro" id="IPR003682">
    <property type="entry name" value="rRNA_ssu_MeTfrase_G"/>
</dbReference>
<dbReference type="PANTHER" id="PTHR31760">
    <property type="entry name" value="S-ADENOSYL-L-METHIONINE-DEPENDENT METHYLTRANSFERASES SUPERFAMILY PROTEIN"/>
    <property type="match status" value="1"/>
</dbReference>
<feature type="binding site" evidence="6">
    <location>
        <position position="88"/>
    </location>
    <ligand>
        <name>S-adenosyl-L-methionine</name>
        <dbReference type="ChEBI" id="CHEBI:59789"/>
    </ligand>
</feature>
<name>A0A0M2PQN4_PROHO</name>
<protein>
    <recommendedName>
        <fullName evidence="6">Ribosomal RNA small subunit methyltransferase G</fullName>
        <ecNumber evidence="6">2.1.1.-</ecNumber>
    </recommendedName>
    <alternativeName>
        <fullName evidence="6">16S rRNA 7-methylguanosine methyltransferase</fullName>
        <shortName evidence="6">16S rRNA m7G methyltransferase</shortName>
    </alternativeName>
</protein>
<evidence type="ECO:0000256" key="4">
    <source>
        <dbReference type="ARBA" id="ARBA00022679"/>
    </source>
</evidence>
<evidence type="ECO:0000256" key="1">
    <source>
        <dbReference type="ARBA" id="ARBA00022490"/>
    </source>
</evidence>
<feature type="binding site" evidence="6">
    <location>
        <position position="93"/>
    </location>
    <ligand>
        <name>S-adenosyl-L-methionine</name>
        <dbReference type="ChEBI" id="CHEBI:59789"/>
    </ligand>
</feature>
<reference evidence="7" key="1">
    <citation type="submission" date="2012-04" db="EMBL/GenBank/DDBJ databases">
        <authorList>
            <person name="Borisov I.G."/>
            <person name="Ivanikova N.V."/>
            <person name="Pinevich A.V."/>
        </authorList>
    </citation>
    <scope>NUCLEOTIDE SEQUENCE</scope>
    <source>
        <strain evidence="7">CALU 1027</strain>
    </source>
</reference>
<sequence>MLPTMLPTFSDRWRSTLDWCPTPEQQQHFEVLYQGIVAANQHLNLTRITEPEAFWEKHLWDSMSGLSFFLPGGDRDPLPTPARIVDIGTGSGFPGLPAGLLWTQSEVALLDSTVKKLRFLDELLATLPLPQVKTLAGRAEALGQDPRHRETYDLALARAVGGVTICAEYAMPLVRREGYVVLYRGQWSAAEEASLSRALIQLGGVIDRITPFQTPLTQGVRHCILVHKTADTPESYPRPVGVPAQKPLGLLP</sequence>
<feature type="binding site" evidence="6">
    <location>
        <begin position="139"/>
        <end position="140"/>
    </location>
    <ligand>
        <name>S-adenosyl-L-methionine</name>
        <dbReference type="ChEBI" id="CHEBI:59789"/>
    </ligand>
</feature>
<keyword evidence="3 6" id="KW-0489">Methyltransferase</keyword>
<dbReference type="eggNOG" id="COG0357">
    <property type="taxonomic scope" value="Bacteria"/>
</dbReference>
<dbReference type="HAMAP" id="MF_00074">
    <property type="entry name" value="16SrRNA_methyltr_G"/>
    <property type="match status" value="1"/>
</dbReference>
<organism evidence="7 8">
    <name type="scientific">Prochlorothrix hollandica PCC 9006 = CALU 1027</name>
    <dbReference type="NCBI Taxonomy" id="317619"/>
    <lineage>
        <taxon>Bacteria</taxon>
        <taxon>Bacillati</taxon>
        <taxon>Cyanobacteriota</taxon>
        <taxon>Cyanophyceae</taxon>
        <taxon>Prochlorotrichales</taxon>
        <taxon>Prochlorotrichaceae</taxon>
        <taxon>Prochlorothrix</taxon>
    </lineage>
</organism>
<evidence type="ECO:0000256" key="2">
    <source>
        <dbReference type="ARBA" id="ARBA00022552"/>
    </source>
</evidence>
<dbReference type="OrthoDB" id="9808773at2"/>
<gene>
    <name evidence="6" type="primary">rsmG</name>
    <name evidence="7" type="ORF">PROH_18950</name>
</gene>
<evidence type="ECO:0000256" key="3">
    <source>
        <dbReference type="ARBA" id="ARBA00022603"/>
    </source>
</evidence>
<comment type="similarity">
    <text evidence="6">Belongs to the methyltransferase superfamily. RNA methyltransferase RsmG family.</text>
</comment>
<comment type="function">
    <text evidence="6">Specifically methylates the N7 position of a guanine in 16S rRNA.</text>
</comment>
<dbReference type="Pfam" id="PF02527">
    <property type="entry name" value="GidB"/>
    <property type="match status" value="1"/>
</dbReference>
<accession>A0A0M2PQN4</accession>
<dbReference type="EC" id="2.1.1.-" evidence="6"/>
<dbReference type="PANTHER" id="PTHR31760:SF0">
    <property type="entry name" value="S-ADENOSYL-L-METHIONINE-DEPENDENT METHYLTRANSFERASES SUPERFAMILY PROTEIN"/>
    <property type="match status" value="1"/>
</dbReference>
<evidence type="ECO:0000256" key="6">
    <source>
        <dbReference type="HAMAP-Rule" id="MF_00074"/>
    </source>
</evidence>
<evidence type="ECO:0000313" key="7">
    <source>
        <dbReference type="EMBL" id="KKI98539.1"/>
    </source>
</evidence>
<dbReference type="GO" id="GO:0005829">
    <property type="term" value="C:cytosol"/>
    <property type="evidence" value="ECO:0007669"/>
    <property type="project" value="TreeGrafter"/>
</dbReference>
<dbReference type="Gene3D" id="3.40.50.150">
    <property type="entry name" value="Vaccinia Virus protein VP39"/>
    <property type="match status" value="1"/>
</dbReference>
<dbReference type="InterPro" id="IPR029063">
    <property type="entry name" value="SAM-dependent_MTases_sf"/>
</dbReference>
<proteinExistence type="inferred from homology"/>
<dbReference type="STRING" id="317619.GCA_000332315_02789"/>
<keyword evidence="1 6" id="KW-0963">Cytoplasm</keyword>
<dbReference type="NCBIfam" id="TIGR00138">
    <property type="entry name" value="rsmG_gidB"/>
    <property type="match status" value="1"/>
</dbReference>
<dbReference type="EMBL" id="AJTX02000008">
    <property type="protein sequence ID" value="KKI98539.1"/>
    <property type="molecule type" value="Genomic_DNA"/>
</dbReference>
<evidence type="ECO:0000256" key="5">
    <source>
        <dbReference type="ARBA" id="ARBA00022691"/>
    </source>
</evidence>
<evidence type="ECO:0000313" key="8">
    <source>
        <dbReference type="Proteomes" id="UP000034681"/>
    </source>
</evidence>
<keyword evidence="4 6" id="KW-0808">Transferase</keyword>
<keyword evidence="2 6" id="KW-0698">rRNA processing</keyword>
<feature type="binding site" evidence="6">
    <location>
        <position position="158"/>
    </location>
    <ligand>
        <name>S-adenosyl-L-methionine</name>
        <dbReference type="ChEBI" id="CHEBI:59789"/>
    </ligand>
</feature>
<feature type="binding site" evidence="6">
    <location>
        <begin position="111"/>
        <end position="113"/>
    </location>
    <ligand>
        <name>S-adenosyl-L-methionine</name>
        <dbReference type="ChEBI" id="CHEBI:59789"/>
    </ligand>
</feature>
<keyword evidence="8" id="KW-1185">Reference proteome</keyword>
<dbReference type="PIRSF" id="PIRSF003078">
    <property type="entry name" value="GidB"/>
    <property type="match status" value="1"/>
</dbReference>